<dbReference type="Gene3D" id="1.20.910.10">
    <property type="entry name" value="Heme oxygenase-like"/>
    <property type="match status" value="1"/>
</dbReference>
<comment type="caution">
    <text evidence="1">The sequence shown here is derived from an EMBL/GenBank/DDBJ whole genome shotgun (WGS) entry which is preliminary data.</text>
</comment>
<dbReference type="EMBL" id="RBUO01000271">
    <property type="protein sequence ID" value="RMV15818.1"/>
    <property type="molecule type" value="Genomic_DNA"/>
</dbReference>
<evidence type="ECO:0000313" key="1">
    <source>
        <dbReference type="EMBL" id="RMV15818.1"/>
    </source>
</evidence>
<reference evidence="1 2" key="1">
    <citation type="submission" date="2018-08" db="EMBL/GenBank/DDBJ databases">
        <title>Recombination of ecologically and evolutionarily significant loci maintains genetic cohesion in the Pseudomonas syringae species complex.</title>
        <authorList>
            <person name="Dillon M."/>
            <person name="Thakur S."/>
            <person name="Almeida R.N.D."/>
            <person name="Weir B.S."/>
            <person name="Guttman D.S."/>
        </authorList>
    </citation>
    <scope>NUCLEOTIDE SEQUENCE [LARGE SCALE GENOMIC DNA]</scope>
    <source>
        <strain evidence="1 2">ICMP 11895</strain>
    </source>
</reference>
<proteinExistence type="predicted"/>
<sequence>MFTKLSKDTTEMNTFFKELDAIVDAGWAQIKQGKYWQHSLANPTSPSLYQQIMLQVYHYTRYNSVNQAACAFSADPEQTTLLRFVYKHALEELGHERMVLRDLESVGLLPQEMPAPLAPTQALIAFLNDVAIRKGPIARLGYSYWAEEVYDHIQPILDRFRRDLSLKDEQMTFFVAHSSIDEKHSEEVRLAMQRAVKTEEDRRQIKEVARVTLWLTGQLMEEALRAHLMSEDGLREAC</sequence>
<gene>
    <name evidence="1" type="ORF">ALP15_200104</name>
</gene>
<organism evidence="1 2">
    <name type="scientific">Pseudomonas savastanoi</name>
    <name type="common">Pseudomonas syringae pv. savastanoi</name>
    <dbReference type="NCBI Taxonomy" id="29438"/>
    <lineage>
        <taxon>Bacteria</taxon>
        <taxon>Pseudomonadati</taxon>
        <taxon>Pseudomonadota</taxon>
        <taxon>Gammaproteobacteria</taxon>
        <taxon>Pseudomonadales</taxon>
        <taxon>Pseudomonadaceae</taxon>
        <taxon>Pseudomonas</taxon>
    </lineage>
</organism>
<dbReference type="SUPFAM" id="SSF48613">
    <property type="entry name" value="Heme oxygenase-like"/>
    <property type="match status" value="1"/>
</dbReference>
<accession>A0A3M6AAD7</accession>
<dbReference type="Proteomes" id="UP000272241">
    <property type="component" value="Unassembled WGS sequence"/>
</dbReference>
<protein>
    <submittedName>
        <fullName evidence="1">Uncharacterized protein</fullName>
    </submittedName>
</protein>
<evidence type="ECO:0000313" key="2">
    <source>
        <dbReference type="Proteomes" id="UP000272241"/>
    </source>
</evidence>
<dbReference type="AlphaFoldDB" id="A0A3M6AAD7"/>
<dbReference type="InterPro" id="IPR016084">
    <property type="entry name" value="Haem_Oase-like_multi-hlx"/>
</dbReference>
<name>A0A3M6AAD7_PSESS</name>
<dbReference type="Pfam" id="PF14518">
    <property type="entry name" value="Haem_oxygenas_2"/>
    <property type="match status" value="1"/>
</dbReference>